<dbReference type="EMBL" id="ARXR01000003">
    <property type="protein sequence ID" value="MBF5051965.1"/>
    <property type="molecule type" value="Genomic_DNA"/>
</dbReference>
<comment type="caution">
    <text evidence="1">The sequence shown here is derived from an EMBL/GenBank/DDBJ whole genome shotgun (WGS) entry which is preliminary data.</text>
</comment>
<evidence type="ECO:0000313" key="2">
    <source>
        <dbReference type="Proteomes" id="UP000644441"/>
    </source>
</evidence>
<dbReference type="Gene3D" id="1.10.520.40">
    <property type="entry name" value="CRISPR-associated protein Cse2"/>
    <property type="match status" value="1"/>
</dbReference>
<proteinExistence type="predicted"/>
<dbReference type="InterPro" id="IPR013382">
    <property type="entry name" value="CRISPR-assoc_prot_Cse2"/>
</dbReference>
<dbReference type="Pfam" id="PF09485">
    <property type="entry name" value="CRISPR_Cse2"/>
    <property type="match status" value="1"/>
</dbReference>
<sequence length="200" mass="23080">MSRKFYYLRDDQVRKVVATWWARLHGIDNKSAAPQQANQRGARAELRRSKSLDAVLLTEGFRNLWQALLETGQCRERDMLAWACVAAALAEVRQQPMNESATFAQCLGAQKERTGRPYMSELRFAQLQKSRSGDDFLMRVRRALALINKTAPVLSLSDNIMHWFYEQRDHQNAPPTDRLAVRWATDYFTAVSAYEKQTHS</sequence>
<protein>
    <submittedName>
        <fullName evidence="1">CRISPR-associated Cse2 family protein</fullName>
    </submittedName>
</protein>
<dbReference type="Proteomes" id="UP000644441">
    <property type="component" value="Unassembled WGS sequence"/>
</dbReference>
<evidence type="ECO:0000313" key="1">
    <source>
        <dbReference type="EMBL" id="MBF5051965.1"/>
    </source>
</evidence>
<organism evidence="1 2">
    <name type="scientific">Alloalcanivorax venustensis ISO4</name>
    <dbReference type="NCBI Taxonomy" id="1177184"/>
    <lineage>
        <taxon>Bacteria</taxon>
        <taxon>Pseudomonadati</taxon>
        <taxon>Pseudomonadota</taxon>
        <taxon>Gammaproteobacteria</taxon>
        <taxon>Oceanospirillales</taxon>
        <taxon>Alcanivoracaceae</taxon>
        <taxon>Alloalcanivorax</taxon>
    </lineage>
</organism>
<dbReference type="RefSeq" id="WP_194855076.1">
    <property type="nucleotide sequence ID" value="NZ_ARXR01000003.1"/>
</dbReference>
<gene>
    <name evidence="1" type="ORF">ISO4_00567</name>
</gene>
<dbReference type="CDD" id="cd09731">
    <property type="entry name" value="Cse2_I-E"/>
    <property type="match status" value="1"/>
</dbReference>
<keyword evidence="2" id="KW-1185">Reference proteome</keyword>
<name>A0ABS0ACW0_9GAMM</name>
<dbReference type="InterPro" id="IPR038287">
    <property type="entry name" value="Cse2_sf"/>
</dbReference>
<reference evidence="1 2" key="1">
    <citation type="submission" date="2012-09" db="EMBL/GenBank/DDBJ databases">
        <title>Genome Sequence of alkane-degrading Bacterium Alcanivorax venustensis ISO4.</title>
        <authorList>
            <person name="Lai Q."/>
            <person name="Shao Z."/>
        </authorList>
    </citation>
    <scope>NUCLEOTIDE SEQUENCE [LARGE SCALE GENOMIC DNA]</scope>
    <source>
        <strain evidence="1 2">ISO4</strain>
    </source>
</reference>
<accession>A0ABS0ACW0</accession>
<dbReference type="NCBIfam" id="TIGR02548">
    <property type="entry name" value="casB_cse2"/>
    <property type="match status" value="1"/>
</dbReference>